<evidence type="ECO:0000313" key="1">
    <source>
        <dbReference type="EMBL" id="KAH3801795.1"/>
    </source>
</evidence>
<protein>
    <submittedName>
        <fullName evidence="1">Uncharacterized protein</fullName>
    </submittedName>
</protein>
<proteinExistence type="predicted"/>
<dbReference type="AlphaFoldDB" id="A0A9D4FSM1"/>
<dbReference type="EMBL" id="JAIWYP010000007">
    <property type="protein sequence ID" value="KAH3801795.1"/>
    <property type="molecule type" value="Genomic_DNA"/>
</dbReference>
<reference evidence="1" key="2">
    <citation type="submission" date="2020-11" db="EMBL/GenBank/DDBJ databases">
        <authorList>
            <person name="McCartney M.A."/>
            <person name="Auch B."/>
            <person name="Kono T."/>
            <person name="Mallez S."/>
            <person name="Becker A."/>
            <person name="Gohl D.M."/>
            <person name="Silverstein K.A.T."/>
            <person name="Koren S."/>
            <person name="Bechman K.B."/>
            <person name="Herman A."/>
            <person name="Abrahante J.E."/>
            <person name="Garbe J."/>
        </authorList>
    </citation>
    <scope>NUCLEOTIDE SEQUENCE</scope>
    <source>
        <strain evidence="1">Duluth1</strain>
        <tissue evidence="1">Whole animal</tissue>
    </source>
</reference>
<evidence type="ECO:0000313" key="2">
    <source>
        <dbReference type="Proteomes" id="UP000828390"/>
    </source>
</evidence>
<sequence>MTNIFPYSALLLYIAAMSNIFPYSALLFIAAMSNIFPYSALLYIAANHSSASAENQRTEHLTFGS</sequence>
<reference evidence="1" key="1">
    <citation type="journal article" date="2019" name="bioRxiv">
        <title>The Genome of the Zebra Mussel, Dreissena polymorpha: A Resource for Invasive Species Research.</title>
        <authorList>
            <person name="McCartney M.A."/>
            <person name="Auch B."/>
            <person name="Kono T."/>
            <person name="Mallez S."/>
            <person name="Zhang Y."/>
            <person name="Obille A."/>
            <person name="Becker A."/>
            <person name="Abrahante J.E."/>
            <person name="Garbe J."/>
            <person name="Badalamenti J.P."/>
            <person name="Herman A."/>
            <person name="Mangelson H."/>
            <person name="Liachko I."/>
            <person name="Sullivan S."/>
            <person name="Sone E.D."/>
            <person name="Koren S."/>
            <person name="Silverstein K.A.T."/>
            <person name="Beckman K.B."/>
            <person name="Gohl D.M."/>
        </authorList>
    </citation>
    <scope>NUCLEOTIDE SEQUENCE</scope>
    <source>
        <strain evidence="1">Duluth1</strain>
        <tissue evidence="1">Whole animal</tissue>
    </source>
</reference>
<organism evidence="1 2">
    <name type="scientific">Dreissena polymorpha</name>
    <name type="common">Zebra mussel</name>
    <name type="synonym">Mytilus polymorpha</name>
    <dbReference type="NCBI Taxonomy" id="45954"/>
    <lineage>
        <taxon>Eukaryota</taxon>
        <taxon>Metazoa</taxon>
        <taxon>Spiralia</taxon>
        <taxon>Lophotrochozoa</taxon>
        <taxon>Mollusca</taxon>
        <taxon>Bivalvia</taxon>
        <taxon>Autobranchia</taxon>
        <taxon>Heteroconchia</taxon>
        <taxon>Euheterodonta</taxon>
        <taxon>Imparidentia</taxon>
        <taxon>Neoheterodontei</taxon>
        <taxon>Myida</taxon>
        <taxon>Dreissenoidea</taxon>
        <taxon>Dreissenidae</taxon>
        <taxon>Dreissena</taxon>
    </lineage>
</organism>
<keyword evidence="2" id="KW-1185">Reference proteome</keyword>
<dbReference type="Proteomes" id="UP000828390">
    <property type="component" value="Unassembled WGS sequence"/>
</dbReference>
<name>A0A9D4FSM1_DREPO</name>
<comment type="caution">
    <text evidence="1">The sequence shown here is derived from an EMBL/GenBank/DDBJ whole genome shotgun (WGS) entry which is preliminary data.</text>
</comment>
<gene>
    <name evidence="1" type="ORF">DPMN_155457</name>
</gene>
<accession>A0A9D4FSM1</accession>